<reference evidence="2" key="4">
    <citation type="journal article" date="2015" name="G3 (Bethesda)">
        <title>Genome sequences of three phytopathogenic species of the Magnaporthaceae family of fungi.</title>
        <authorList>
            <person name="Okagaki L.H."/>
            <person name="Nunes C.C."/>
            <person name="Sailsbery J."/>
            <person name="Clay B."/>
            <person name="Brown D."/>
            <person name="John T."/>
            <person name="Oh Y."/>
            <person name="Young N."/>
            <person name="Fitzgerald M."/>
            <person name="Haas B.J."/>
            <person name="Zeng Q."/>
            <person name="Young S."/>
            <person name="Adiconis X."/>
            <person name="Fan L."/>
            <person name="Levin J.Z."/>
            <person name="Mitchell T.K."/>
            <person name="Okubara P.A."/>
            <person name="Farman M.L."/>
            <person name="Kohn L.M."/>
            <person name="Birren B."/>
            <person name="Ma L.-J."/>
            <person name="Dean R.A."/>
        </authorList>
    </citation>
    <scope>NUCLEOTIDE SEQUENCE</scope>
    <source>
        <strain evidence="2">R3-111a-1</strain>
    </source>
</reference>
<dbReference type="VEuPathDB" id="FungiDB:GGTG_02505"/>
<dbReference type="RefSeq" id="XP_009218541.1">
    <property type="nucleotide sequence ID" value="XM_009220277.1"/>
</dbReference>
<dbReference type="EnsemblFungi" id="EJT82532">
    <property type="protein sequence ID" value="EJT82532"/>
    <property type="gene ID" value="GGTG_02505"/>
</dbReference>
<keyword evidence="3" id="KW-1185">Reference proteome</keyword>
<dbReference type="AlphaFoldDB" id="J3NMJ9"/>
<dbReference type="OrthoDB" id="5199007at2759"/>
<dbReference type="eggNOG" id="ENOG502RR4N">
    <property type="taxonomic scope" value="Eukaryota"/>
</dbReference>
<evidence type="ECO:0000313" key="1">
    <source>
        <dbReference type="EMBL" id="EJT82532.1"/>
    </source>
</evidence>
<reference evidence="1" key="3">
    <citation type="submission" date="2010-09" db="EMBL/GenBank/DDBJ databases">
        <title>Annotation of Gaeumannomyces graminis var. tritici R3-111a-1.</title>
        <authorList>
            <consortium name="The Broad Institute Genome Sequencing Platform"/>
            <person name="Ma L.-J."/>
            <person name="Dead R."/>
            <person name="Young S.K."/>
            <person name="Zeng Q."/>
            <person name="Gargeya S."/>
            <person name="Fitzgerald M."/>
            <person name="Haas B."/>
            <person name="Abouelleil A."/>
            <person name="Alvarado L."/>
            <person name="Arachchi H.M."/>
            <person name="Berlin A."/>
            <person name="Brown A."/>
            <person name="Chapman S.B."/>
            <person name="Chen Z."/>
            <person name="Dunbar C."/>
            <person name="Freedman E."/>
            <person name="Gearin G."/>
            <person name="Gellesch M."/>
            <person name="Goldberg J."/>
            <person name="Griggs A."/>
            <person name="Gujja S."/>
            <person name="Heiman D."/>
            <person name="Howarth C."/>
            <person name="Larson L."/>
            <person name="Lui A."/>
            <person name="MacDonald P.J.P."/>
            <person name="Mehta T."/>
            <person name="Montmayeur A."/>
            <person name="Murphy C."/>
            <person name="Neiman D."/>
            <person name="Pearson M."/>
            <person name="Priest M."/>
            <person name="Roberts A."/>
            <person name="Saif S."/>
            <person name="Shea T."/>
            <person name="Shenoy N."/>
            <person name="Sisk P."/>
            <person name="Stolte C."/>
            <person name="Sykes S."/>
            <person name="Yandava C."/>
            <person name="Wortman J."/>
            <person name="Nusbaum C."/>
            <person name="Birren B."/>
        </authorList>
    </citation>
    <scope>NUCLEOTIDE SEQUENCE</scope>
    <source>
        <strain evidence="1">R3-111a-1</strain>
    </source>
</reference>
<reference evidence="3" key="1">
    <citation type="submission" date="2010-07" db="EMBL/GenBank/DDBJ databases">
        <title>The genome sequence of Gaeumannomyces graminis var. tritici strain R3-111a-1.</title>
        <authorList>
            <consortium name="The Broad Institute Genome Sequencing Platform"/>
            <person name="Ma L.-J."/>
            <person name="Dead R."/>
            <person name="Young S."/>
            <person name="Zeng Q."/>
            <person name="Koehrsen M."/>
            <person name="Alvarado L."/>
            <person name="Berlin A."/>
            <person name="Chapman S.B."/>
            <person name="Chen Z."/>
            <person name="Freedman E."/>
            <person name="Gellesch M."/>
            <person name="Goldberg J."/>
            <person name="Griggs A."/>
            <person name="Gujja S."/>
            <person name="Heilman E.R."/>
            <person name="Heiman D."/>
            <person name="Hepburn T."/>
            <person name="Howarth C."/>
            <person name="Jen D."/>
            <person name="Larson L."/>
            <person name="Mehta T."/>
            <person name="Neiman D."/>
            <person name="Pearson M."/>
            <person name="Roberts A."/>
            <person name="Saif S."/>
            <person name="Shea T."/>
            <person name="Shenoy N."/>
            <person name="Sisk P."/>
            <person name="Stolte C."/>
            <person name="Sykes S."/>
            <person name="Walk T."/>
            <person name="White J."/>
            <person name="Yandava C."/>
            <person name="Haas B."/>
            <person name="Nusbaum C."/>
            <person name="Birren B."/>
        </authorList>
    </citation>
    <scope>NUCLEOTIDE SEQUENCE [LARGE SCALE GENOMIC DNA]</scope>
    <source>
        <strain evidence="3">R3-111a-1</strain>
    </source>
</reference>
<evidence type="ECO:0000313" key="3">
    <source>
        <dbReference type="Proteomes" id="UP000006039"/>
    </source>
</evidence>
<evidence type="ECO:0000313" key="2">
    <source>
        <dbReference type="EnsemblFungi" id="EJT82532"/>
    </source>
</evidence>
<dbReference type="GeneID" id="20342963"/>
<proteinExistence type="predicted"/>
<name>J3NMJ9_GAET3</name>
<protein>
    <submittedName>
        <fullName evidence="1 2">Uncharacterized protein</fullName>
    </submittedName>
</protein>
<organism evidence="1">
    <name type="scientific">Gaeumannomyces tritici (strain R3-111a-1)</name>
    <name type="common">Wheat and barley take-all root rot fungus</name>
    <name type="synonym">Gaeumannomyces graminis var. tritici</name>
    <dbReference type="NCBI Taxonomy" id="644352"/>
    <lineage>
        <taxon>Eukaryota</taxon>
        <taxon>Fungi</taxon>
        <taxon>Dikarya</taxon>
        <taxon>Ascomycota</taxon>
        <taxon>Pezizomycotina</taxon>
        <taxon>Sordariomycetes</taxon>
        <taxon>Sordariomycetidae</taxon>
        <taxon>Magnaporthales</taxon>
        <taxon>Magnaporthaceae</taxon>
        <taxon>Gaeumannomyces</taxon>
    </lineage>
</organism>
<gene>
    <name evidence="2" type="primary">20342963</name>
    <name evidence="1" type="ORF">GGTG_02505</name>
</gene>
<dbReference type="Proteomes" id="UP000006039">
    <property type="component" value="Unassembled WGS sequence"/>
</dbReference>
<reference evidence="2" key="5">
    <citation type="submission" date="2018-04" db="UniProtKB">
        <authorList>
            <consortium name="EnsemblFungi"/>
        </authorList>
    </citation>
    <scope>IDENTIFICATION</scope>
    <source>
        <strain evidence="2">R3-111a-1</strain>
    </source>
</reference>
<reference evidence="1" key="2">
    <citation type="submission" date="2010-07" db="EMBL/GenBank/DDBJ databases">
        <authorList>
            <consortium name="The Broad Institute Genome Sequencing Platform"/>
            <consortium name="Broad Institute Genome Sequencing Center for Infectious Disease"/>
            <person name="Ma L.-J."/>
            <person name="Dead R."/>
            <person name="Young S."/>
            <person name="Zeng Q."/>
            <person name="Koehrsen M."/>
            <person name="Alvarado L."/>
            <person name="Berlin A."/>
            <person name="Chapman S.B."/>
            <person name="Chen Z."/>
            <person name="Freedman E."/>
            <person name="Gellesch M."/>
            <person name="Goldberg J."/>
            <person name="Griggs A."/>
            <person name="Gujja S."/>
            <person name="Heilman E.R."/>
            <person name="Heiman D."/>
            <person name="Hepburn T."/>
            <person name="Howarth C."/>
            <person name="Jen D."/>
            <person name="Larson L."/>
            <person name="Mehta T."/>
            <person name="Neiman D."/>
            <person name="Pearson M."/>
            <person name="Roberts A."/>
            <person name="Saif S."/>
            <person name="Shea T."/>
            <person name="Shenoy N."/>
            <person name="Sisk P."/>
            <person name="Stolte C."/>
            <person name="Sykes S."/>
            <person name="Walk T."/>
            <person name="White J."/>
            <person name="Yandava C."/>
            <person name="Haas B."/>
            <person name="Nusbaum C."/>
            <person name="Birren B."/>
        </authorList>
    </citation>
    <scope>NUCLEOTIDE SEQUENCE</scope>
    <source>
        <strain evidence="1">R3-111a-1</strain>
    </source>
</reference>
<accession>J3NMJ9</accession>
<dbReference type="HOGENOM" id="CLU_091764_0_0_1"/>
<sequence length="243" mass="25711">MQAPSKQIVDDSALDKRCRAAVDASMSFFTLDTGKVGTTSETSLLSIISQWLPEAVKTFGLSAGSSAVLLQQSAVEAMLNAVFDLDVRPLVVADDAHAAEALAALEPEARARLLAQAVAGVVSILHRLALAVEFHQQQQSGEPAEVTPAVLGRELLHFADAPARRRVLDRLDHCGGVFGGACLMKRDIAAVILAAVSCGDVHFQPPTHTPSFDDYASDGFGWSEARPASDMGVPFGFTIMALN</sequence>
<dbReference type="EMBL" id="GL385395">
    <property type="protein sequence ID" value="EJT82532.1"/>
    <property type="molecule type" value="Genomic_DNA"/>
</dbReference>